<organism evidence="3 4">
    <name type="scientific">Cylindrotheca closterium</name>
    <dbReference type="NCBI Taxonomy" id="2856"/>
    <lineage>
        <taxon>Eukaryota</taxon>
        <taxon>Sar</taxon>
        <taxon>Stramenopiles</taxon>
        <taxon>Ochrophyta</taxon>
        <taxon>Bacillariophyta</taxon>
        <taxon>Bacillariophyceae</taxon>
        <taxon>Bacillariophycidae</taxon>
        <taxon>Bacillariales</taxon>
        <taxon>Bacillariaceae</taxon>
        <taxon>Cylindrotheca</taxon>
    </lineage>
</organism>
<protein>
    <recommendedName>
        <fullName evidence="2">Phosphodiester glycosidase domain-containing protein</fullName>
    </recommendedName>
</protein>
<evidence type="ECO:0000313" key="4">
    <source>
        <dbReference type="Proteomes" id="UP001295423"/>
    </source>
</evidence>
<evidence type="ECO:0000256" key="1">
    <source>
        <dbReference type="SAM" id="SignalP"/>
    </source>
</evidence>
<keyword evidence="4" id="KW-1185">Reference proteome</keyword>
<accession>A0AAD2CFG2</accession>
<dbReference type="EMBL" id="CAKOGP040000224">
    <property type="protein sequence ID" value="CAJ1932673.1"/>
    <property type="molecule type" value="Genomic_DNA"/>
</dbReference>
<keyword evidence="1" id="KW-0732">Signal</keyword>
<dbReference type="PANTHER" id="PTHR40446">
    <property type="entry name" value="N-ACETYLGLUCOSAMINE-1-PHOSPHODIESTER ALPHA-N-ACETYLGLUCOSAMINIDASE"/>
    <property type="match status" value="1"/>
</dbReference>
<sequence length="280" mass="30314">MKHSTLQRPRSLLILLVVIALSSVTTASATNLGPVTIPIPNGRDHFANLTQIPYNKRHSAFWLTTNQNVTVAVAREVDEKQKLQTVGLTALQFGCQVAATNGGPFNADGSNSGPVVIQGRLVGTNAPTDFVGFGTTVNGEYLFGNYHDFDDDRIWEFVTGFGWLVYNGTSVVISNEDDKRAPRTIVGVDKNDNLISLVIDGCERCFSYNGMTLHEASIFLQDRGAKYAISLDGGSSSTFVSQLRVANQPTCTGLPIVCERPVATAICISDRKNSDVLEVQ</sequence>
<proteinExistence type="predicted"/>
<evidence type="ECO:0000259" key="2">
    <source>
        <dbReference type="Pfam" id="PF09992"/>
    </source>
</evidence>
<gene>
    <name evidence="3" type="ORF">CYCCA115_LOCUS2954</name>
</gene>
<name>A0AAD2CFG2_9STRA</name>
<feature type="chain" id="PRO_5041977839" description="Phosphodiester glycosidase domain-containing protein" evidence="1">
    <location>
        <begin position="30"/>
        <end position="280"/>
    </location>
</feature>
<dbReference type="InterPro" id="IPR018711">
    <property type="entry name" value="NAGPA"/>
</dbReference>
<evidence type="ECO:0000313" key="3">
    <source>
        <dbReference type="EMBL" id="CAJ1932673.1"/>
    </source>
</evidence>
<comment type="caution">
    <text evidence="3">The sequence shown here is derived from an EMBL/GenBank/DDBJ whole genome shotgun (WGS) entry which is preliminary data.</text>
</comment>
<reference evidence="3" key="1">
    <citation type="submission" date="2023-08" db="EMBL/GenBank/DDBJ databases">
        <authorList>
            <person name="Audoor S."/>
            <person name="Bilcke G."/>
        </authorList>
    </citation>
    <scope>NUCLEOTIDE SEQUENCE</scope>
</reference>
<dbReference type="AlphaFoldDB" id="A0AAD2CFG2"/>
<dbReference type="Pfam" id="PF09992">
    <property type="entry name" value="NAGPA"/>
    <property type="match status" value="1"/>
</dbReference>
<dbReference type="Proteomes" id="UP001295423">
    <property type="component" value="Unassembled WGS sequence"/>
</dbReference>
<feature type="domain" description="Phosphodiester glycosidase" evidence="2">
    <location>
        <begin position="97"/>
        <end position="268"/>
    </location>
</feature>
<feature type="signal peptide" evidence="1">
    <location>
        <begin position="1"/>
        <end position="29"/>
    </location>
</feature>
<dbReference type="PANTHER" id="PTHR40446:SF2">
    <property type="entry name" value="N-ACETYLGLUCOSAMINE-1-PHOSPHODIESTER ALPHA-N-ACETYLGLUCOSAMINIDASE"/>
    <property type="match status" value="1"/>
</dbReference>